<comment type="caution">
    <text evidence="1">The sequence shown here is derived from an EMBL/GenBank/DDBJ whole genome shotgun (WGS) entry which is preliminary data.</text>
</comment>
<accession>A0AAE0G1F1</accession>
<proteinExistence type="predicted"/>
<gene>
    <name evidence="1" type="ORF">CYMTET_22002</name>
</gene>
<protein>
    <recommendedName>
        <fullName evidence="3">F-box domain-containing protein</fullName>
    </recommendedName>
</protein>
<evidence type="ECO:0008006" key="3">
    <source>
        <dbReference type="Google" id="ProtNLM"/>
    </source>
</evidence>
<reference evidence="1 2" key="1">
    <citation type="journal article" date="2015" name="Genome Biol. Evol.">
        <title>Comparative Genomics of a Bacterivorous Green Alga Reveals Evolutionary Causalities and Consequences of Phago-Mixotrophic Mode of Nutrition.</title>
        <authorList>
            <person name="Burns J.A."/>
            <person name="Paasch A."/>
            <person name="Narechania A."/>
            <person name="Kim E."/>
        </authorList>
    </citation>
    <scope>NUCLEOTIDE SEQUENCE [LARGE SCALE GENOMIC DNA]</scope>
    <source>
        <strain evidence="1 2">PLY_AMNH</strain>
    </source>
</reference>
<name>A0AAE0G1F1_9CHLO</name>
<sequence length="175" mass="19418">MFFDDDDHDDAFDQACINACDDAERMYKEAPGTLRVRSRVAEARVGPSRRTSAASLGCLNDDELTIVLSFLDAAAVLNCRRICRRMAVAGRRLLEGALWCSHREFLARGAARFTRAEPPQGAPSRSVGELVPTVRELWPATADLIAAGRADIPMFLRLVKRQLESRIHPLGPTRQ</sequence>
<dbReference type="AlphaFoldDB" id="A0AAE0G1F1"/>
<keyword evidence="2" id="KW-1185">Reference proteome</keyword>
<dbReference type="Proteomes" id="UP001190700">
    <property type="component" value="Unassembled WGS sequence"/>
</dbReference>
<dbReference type="InterPro" id="IPR036047">
    <property type="entry name" value="F-box-like_dom_sf"/>
</dbReference>
<organism evidence="1 2">
    <name type="scientific">Cymbomonas tetramitiformis</name>
    <dbReference type="NCBI Taxonomy" id="36881"/>
    <lineage>
        <taxon>Eukaryota</taxon>
        <taxon>Viridiplantae</taxon>
        <taxon>Chlorophyta</taxon>
        <taxon>Pyramimonadophyceae</taxon>
        <taxon>Pyramimonadales</taxon>
        <taxon>Pyramimonadaceae</taxon>
        <taxon>Cymbomonas</taxon>
    </lineage>
</organism>
<evidence type="ECO:0000313" key="1">
    <source>
        <dbReference type="EMBL" id="KAK3269558.1"/>
    </source>
</evidence>
<feature type="non-terminal residue" evidence="1">
    <location>
        <position position="175"/>
    </location>
</feature>
<dbReference type="EMBL" id="LGRX02010875">
    <property type="protein sequence ID" value="KAK3269558.1"/>
    <property type="molecule type" value="Genomic_DNA"/>
</dbReference>
<dbReference type="SUPFAM" id="SSF81383">
    <property type="entry name" value="F-box domain"/>
    <property type="match status" value="1"/>
</dbReference>
<evidence type="ECO:0000313" key="2">
    <source>
        <dbReference type="Proteomes" id="UP001190700"/>
    </source>
</evidence>